<organism evidence="4 5">
    <name type="scientific">Limnoraphis robusta CCNP1315</name>
    <dbReference type="NCBI Taxonomy" id="3110306"/>
    <lineage>
        <taxon>Bacteria</taxon>
        <taxon>Bacillati</taxon>
        <taxon>Cyanobacteriota</taxon>
        <taxon>Cyanophyceae</taxon>
        <taxon>Oscillatoriophycideae</taxon>
        <taxon>Oscillatoriales</taxon>
        <taxon>Sirenicapillariaceae</taxon>
        <taxon>Limnoraphis</taxon>
    </lineage>
</organism>
<dbReference type="Gene3D" id="2.160.20.10">
    <property type="entry name" value="Single-stranded right-handed beta-helix, Pectin lyase-like"/>
    <property type="match status" value="1"/>
</dbReference>
<dbReference type="InterPro" id="IPR012334">
    <property type="entry name" value="Pectin_lyas_fold"/>
</dbReference>
<dbReference type="Pfam" id="PF12708">
    <property type="entry name" value="Pect-lyase_RHGA_epim"/>
    <property type="match status" value="1"/>
</dbReference>
<comment type="caution">
    <text evidence="4">The sequence shown here is derived from an EMBL/GenBank/DDBJ whole genome shotgun (WGS) entry which is preliminary data.</text>
</comment>
<keyword evidence="2" id="KW-1133">Transmembrane helix</keyword>
<keyword evidence="2" id="KW-0472">Membrane</keyword>
<name>A0ABU5TXM7_9CYAN</name>
<evidence type="ECO:0000256" key="1">
    <source>
        <dbReference type="SAM" id="MobiDB-lite"/>
    </source>
</evidence>
<dbReference type="Proteomes" id="UP001301728">
    <property type="component" value="Unassembled WGS sequence"/>
</dbReference>
<dbReference type="GO" id="GO:0016787">
    <property type="term" value="F:hydrolase activity"/>
    <property type="evidence" value="ECO:0007669"/>
    <property type="project" value="UniProtKB-KW"/>
</dbReference>
<feature type="transmembrane region" description="Helical" evidence="2">
    <location>
        <begin position="14"/>
        <end position="40"/>
    </location>
</feature>
<gene>
    <name evidence="4" type="ORF">VB854_10590</name>
</gene>
<keyword evidence="4" id="KW-0378">Hydrolase</keyword>
<evidence type="ECO:0000256" key="2">
    <source>
        <dbReference type="SAM" id="Phobius"/>
    </source>
</evidence>
<evidence type="ECO:0000259" key="3">
    <source>
        <dbReference type="Pfam" id="PF12708"/>
    </source>
</evidence>
<dbReference type="InterPro" id="IPR011050">
    <property type="entry name" value="Pectin_lyase_fold/virulence"/>
</dbReference>
<dbReference type="InterPro" id="IPR024535">
    <property type="entry name" value="RHGA/B-epi-like_pectate_lyase"/>
</dbReference>
<keyword evidence="5" id="KW-1185">Reference proteome</keyword>
<evidence type="ECO:0000313" key="5">
    <source>
        <dbReference type="Proteomes" id="UP001301728"/>
    </source>
</evidence>
<accession>A0ABU5TXM7</accession>
<sequence length="589" mass="64979">MNTRKTIHRRWKKFWIVFLVTVAMIGLAVSSYAFIGIFTVKTPEESTVNSTSTQNSLETVVSPEASESISQNKQTQNKQTLFSQVNRSSGCNPSNGEPVDNIIASFYGKDAYPWTNQLRWNCVYNINNFSGYNLIEKFNKARDAAADNGGGVVYFPAGTYTFTDNIELKDGVILRGETPSVKDAKSADYSPPSKLVFPKYEPKLSGNGTPNETAFKKISTNNPLQDSNIGLVNLDINRAAISILADMNAQKNKNIVVFGVRSNNVAKPDPKVPDLSFQQPWQRYSYRFAANLELTAAENILVANNRINDQITDNFEQPGYQLKTRDKKSTLTYSDGKKAIFHYGNHYGIVVNRFGKNGEGFKLAATPKTEPGLFRPGVVVRDNWVYHTMRVAIHASGQGLIIQDNQIKDQANKQWWLDPTGMREATGAVTLENRAIDWSGWDVLVEGNNYEVYRHIVGDTGYLSVDGEGILIQECCGGTKVNGAIIRNNQGNAYIGFYKVQEMQNVTLENNQLSNNADILVLADTNNSPYAMKDVKVVNNQVGGNIVAKASAGGSGNIIQGNMGNGGKIEHTCSVEVKNNQGFDVKPCQ</sequence>
<dbReference type="EMBL" id="JAYGHT010000029">
    <property type="protein sequence ID" value="MEA5519396.1"/>
    <property type="molecule type" value="Genomic_DNA"/>
</dbReference>
<reference evidence="4 5" key="1">
    <citation type="submission" date="2023-12" db="EMBL/GenBank/DDBJ databases">
        <title>Baltic Sea Cyanobacteria.</title>
        <authorList>
            <person name="Delbaje E."/>
            <person name="Fewer D.P."/>
            <person name="Shishido T.K."/>
        </authorList>
    </citation>
    <scope>NUCLEOTIDE SEQUENCE [LARGE SCALE GENOMIC DNA]</scope>
    <source>
        <strain evidence="4 5">CCNP 1315</strain>
    </source>
</reference>
<protein>
    <submittedName>
        <fullName evidence="4">Glycosyl hydrolase family 28-related protein</fullName>
    </submittedName>
</protein>
<dbReference type="SUPFAM" id="SSF51126">
    <property type="entry name" value="Pectin lyase-like"/>
    <property type="match status" value="1"/>
</dbReference>
<keyword evidence="2" id="KW-0812">Transmembrane</keyword>
<feature type="domain" description="Rhamnogalacturonase A/B/Epimerase-like pectate lyase" evidence="3">
    <location>
        <begin position="136"/>
        <end position="201"/>
    </location>
</feature>
<proteinExistence type="predicted"/>
<feature type="region of interest" description="Disordered" evidence="1">
    <location>
        <begin position="47"/>
        <end position="77"/>
    </location>
</feature>
<dbReference type="RefSeq" id="WP_323275146.1">
    <property type="nucleotide sequence ID" value="NZ_JAYGHT010000029.1"/>
</dbReference>
<evidence type="ECO:0000313" key="4">
    <source>
        <dbReference type="EMBL" id="MEA5519396.1"/>
    </source>
</evidence>